<dbReference type="PANTHER" id="PTHR47090:SF2">
    <property type="entry name" value="PROTEIN EDS1-RELATED"/>
    <property type="match status" value="1"/>
</dbReference>
<evidence type="ECO:0000256" key="5">
    <source>
        <dbReference type="ARBA" id="ARBA00022821"/>
    </source>
</evidence>
<dbReference type="GO" id="GO:0005737">
    <property type="term" value="C:cytoplasm"/>
    <property type="evidence" value="ECO:0007669"/>
    <property type="project" value="UniProtKB-SubCell"/>
</dbReference>
<name>A0A6J5XJR9_PRUAR</name>
<evidence type="ECO:0000313" key="11">
    <source>
        <dbReference type="Proteomes" id="UP000507222"/>
    </source>
</evidence>
<dbReference type="Pfam" id="PF01764">
    <property type="entry name" value="Lipase_3"/>
    <property type="match status" value="1"/>
</dbReference>
<dbReference type="Pfam" id="PF18117">
    <property type="entry name" value="EDS1_EP"/>
    <property type="match status" value="1"/>
</dbReference>
<dbReference type="Proteomes" id="UP000507245">
    <property type="component" value="Unassembled WGS sequence"/>
</dbReference>
<evidence type="ECO:0000256" key="6">
    <source>
        <dbReference type="ARBA" id="ARBA00023242"/>
    </source>
</evidence>
<sequence>MDVQRLGEMLKISEENLKTSCYLSLKAQKFPGEQFLVEKSPASSHAFFSFPGSWSVDGWYSGDKAFGEKKINLELFPSMKSISNYDKYDKLEDQELATGFVNQAFLHRFEDVLKTSQLVNQVEAALNEQKSIIFTGHSTGGAIAALATIWFLQKYPNANNGAFFCVTFGSPLVGNHIISHALRREKWSQCFIHFVMRYDIVPRILLAPLTSIQEQFEKVLPFFNPASPKFKSEVLGASPEALQFYENVIRNASSLTSHVASQLMGNANLLLDTVKHFTKLSPYKPFGTYVFCTGNGKLVVLKNPEAVLQTLSYSCLLSSETEHAAVIAHKCLNEHFGYEKEFLGDESSLDMQNVVDFDKLELRLGSDGYLDDLGLGVRARLSLCAARKFEEKKQENEKSVASKVEAHKEEMKKLEDYREFYNGKDGGYYQAFKIQGEKKDFDANVSRLVLAGIWDEIIEMLKKYELPDEFECTDKWIKLGTNFRNLVEPLDIANYYRHAKGRRYMDKGGRPRRYKYAQRWLEHHEKKQPGDCGNSSCHWANEEESLKR</sequence>
<dbReference type="GO" id="GO:0016787">
    <property type="term" value="F:hydrolase activity"/>
    <property type="evidence" value="ECO:0007669"/>
    <property type="project" value="UniProtKB-KW"/>
</dbReference>
<accession>A0A6J5XJR9</accession>
<evidence type="ECO:0000256" key="2">
    <source>
        <dbReference type="ARBA" id="ARBA00004496"/>
    </source>
</evidence>
<dbReference type="GO" id="GO:0006952">
    <property type="term" value="P:defense response"/>
    <property type="evidence" value="ECO:0007669"/>
    <property type="project" value="UniProtKB-KW"/>
</dbReference>
<dbReference type="EMBL" id="CAEKKB010000005">
    <property type="protein sequence ID" value="CAB4311278.1"/>
    <property type="molecule type" value="Genomic_DNA"/>
</dbReference>
<dbReference type="Gene3D" id="3.40.50.1820">
    <property type="entry name" value="alpha/beta hydrolase"/>
    <property type="match status" value="1"/>
</dbReference>
<dbReference type="GO" id="GO:0005634">
    <property type="term" value="C:nucleus"/>
    <property type="evidence" value="ECO:0007669"/>
    <property type="project" value="UniProtKB-SubCell"/>
</dbReference>
<organism evidence="10 12">
    <name type="scientific">Prunus armeniaca</name>
    <name type="common">Apricot</name>
    <name type="synonym">Armeniaca vulgaris</name>
    <dbReference type="NCBI Taxonomy" id="36596"/>
    <lineage>
        <taxon>Eukaryota</taxon>
        <taxon>Viridiplantae</taxon>
        <taxon>Streptophyta</taxon>
        <taxon>Embryophyta</taxon>
        <taxon>Tracheophyta</taxon>
        <taxon>Spermatophyta</taxon>
        <taxon>Magnoliopsida</taxon>
        <taxon>eudicotyledons</taxon>
        <taxon>Gunneridae</taxon>
        <taxon>Pentapetalae</taxon>
        <taxon>rosids</taxon>
        <taxon>fabids</taxon>
        <taxon>Rosales</taxon>
        <taxon>Rosaceae</taxon>
        <taxon>Amygdaloideae</taxon>
        <taxon>Amygdaleae</taxon>
        <taxon>Prunus</taxon>
    </lineage>
</organism>
<evidence type="ECO:0000313" key="12">
    <source>
        <dbReference type="Proteomes" id="UP000507245"/>
    </source>
</evidence>
<feature type="domain" description="EDS1 EP" evidence="8">
    <location>
        <begin position="412"/>
        <end position="545"/>
    </location>
</feature>
<dbReference type="PANTHER" id="PTHR47090">
    <property type="entry name" value="PROTEIN EDS1-RELATED"/>
    <property type="match status" value="1"/>
</dbReference>
<dbReference type="ESTHER" id="pruar-a0a6j5xjr9">
    <property type="family name" value="Plant_lipase_EDS1-like"/>
</dbReference>
<evidence type="ECO:0000313" key="9">
    <source>
        <dbReference type="EMBL" id="CAB4280869.1"/>
    </source>
</evidence>
<dbReference type="InterPro" id="IPR041266">
    <property type="entry name" value="EDS1_EP"/>
</dbReference>
<evidence type="ECO:0008006" key="13">
    <source>
        <dbReference type="Google" id="ProtNLM"/>
    </source>
</evidence>
<proteinExistence type="predicted"/>
<keyword evidence="12" id="KW-1185">Reference proteome</keyword>
<evidence type="ECO:0000256" key="3">
    <source>
        <dbReference type="ARBA" id="ARBA00022490"/>
    </source>
</evidence>
<dbReference type="InterPro" id="IPR044214">
    <property type="entry name" value="EDS1-like"/>
</dbReference>
<dbReference type="InterPro" id="IPR029058">
    <property type="entry name" value="AB_hydrolase_fold"/>
</dbReference>
<reference evidence="10 11" key="2">
    <citation type="submission" date="2020-05" db="EMBL/GenBank/DDBJ databases">
        <authorList>
            <person name="Campoy J."/>
            <person name="Schneeberger K."/>
            <person name="Spophaly S."/>
        </authorList>
    </citation>
    <scope>NUCLEOTIDE SEQUENCE [LARGE SCALE GENOMIC DNA]</scope>
    <source>
        <strain evidence="10">PruArmRojPasFocal</strain>
    </source>
</reference>
<comment type="subcellular location">
    <subcellularLocation>
        <location evidence="2">Cytoplasm</location>
    </subcellularLocation>
    <subcellularLocation>
        <location evidence="1">Nucleus</location>
    </subcellularLocation>
</comment>
<protein>
    <recommendedName>
        <fullName evidence="13">Fungal lipase-like domain-containing protein</fullName>
    </recommendedName>
</protein>
<keyword evidence="3" id="KW-0963">Cytoplasm</keyword>
<dbReference type="GO" id="GO:0006629">
    <property type="term" value="P:lipid metabolic process"/>
    <property type="evidence" value="ECO:0007669"/>
    <property type="project" value="InterPro"/>
</dbReference>
<evidence type="ECO:0000256" key="1">
    <source>
        <dbReference type="ARBA" id="ARBA00004123"/>
    </source>
</evidence>
<dbReference type="SUPFAM" id="SSF53474">
    <property type="entry name" value="alpha/beta-Hydrolases"/>
    <property type="match status" value="1"/>
</dbReference>
<gene>
    <name evidence="9" type="ORF">CURHAP_LOCUS33826</name>
    <name evidence="10" type="ORF">ORAREDHAP_LOCUS33411</name>
</gene>
<keyword evidence="6" id="KW-0539">Nucleus</keyword>
<evidence type="ECO:0000259" key="7">
    <source>
        <dbReference type="Pfam" id="PF01764"/>
    </source>
</evidence>
<dbReference type="EMBL" id="CAEKDK010000005">
    <property type="protein sequence ID" value="CAB4280869.1"/>
    <property type="molecule type" value="Genomic_DNA"/>
</dbReference>
<dbReference type="OrthoDB" id="426718at2759"/>
<dbReference type="Proteomes" id="UP000507222">
    <property type="component" value="Unassembled WGS sequence"/>
</dbReference>
<evidence type="ECO:0000313" key="10">
    <source>
        <dbReference type="EMBL" id="CAB4311278.1"/>
    </source>
</evidence>
<keyword evidence="4" id="KW-0378">Hydrolase</keyword>
<reference evidence="12" key="1">
    <citation type="journal article" date="2020" name="Genome Biol.">
        <title>Gamete binning: chromosome-level and haplotype-resolved genome assembly enabled by high-throughput single-cell sequencing of gamete genomes.</title>
        <authorList>
            <person name="Campoy J.A."/>
            <person name="Sun H."/>
            <person name="Goel M."/>
            <person name="Jiao W.-B."/>
            <person name="Folz-Donahue K."/>
            <person name="Wang N."/>
            <person name="Rubio M."/>
            <person name="Liu C."/>
            <person name="Kukat C."/>
            <person name="Ruiz D."/>
            <person name="Huettel B."/>
            <person name="Schneeberger K."/>
        </authorList>
    </citation>
    <scope>NUCLEOTIDE SEQUENCE [LARGE SCALE GENOMIC DNA]</scope>
    <source>
        <strain evidence="12">cv. Rojo Pasion</strain>
    </source>
</reference>
<evidence type="ECO:0000259" key="8">
    <source>
        <dbReference type="Pfam" id="PF18117"/>
    </source>
</evidence>
<feature type="domain" description="Fungal lipase-type" evidence="7">
    <location>
        <begin position="94"/>
        <end position="205"/>
    </location>
</feature>
<keyword evidence="5" id="KW-0611">Plant defense</keyword>
<dbReference type="InterPro" id="IPR002921">
    <property type="entry name" value="Fungal_lipase-type"/>
</dbReference>
<evidence type="ECO:0000256" key="4">
    <source>
        <dbReference type="ARBA" id="ARBA00022801"/>
    </source>
</evidence>
<dbReference type="AlphaFoldDB" id="A0A6J5XJR9"/>